<proteinExistence type="predicted"/>
<accession>A0A1H6XVY4</accession>
<name>A0A1H6XVY4_9EURY</name>
<keyword evidence="2" id="KW-1185">Reference proteome</keyword>
<evidence type="ECO:0000313" key="2">
    <source>
        <dbReference type="Proteomes" id="UP000198888"/>
    </source>
</evidence>
<dbReference type="AlphaFoldDB" id="A0A1H6XVY4"/>
<dbReference type="Proteomes" id="UP000198888">
    <property type="component" value="Unassembled WGS sequence"/>
</dbReference>
<gene>
    <name evidence="1" type="ORF">SAMN05444271_1499</name>
</gene>
<evidence type="ECO:0008006" key="3">
    <source>
        <dbReference type="Google" id="ProtNLM"/>
    </source>
</evidence>
<evidence type="ECO:0000313" key="1">
    <source>
        <dbReference type="EMBL" id="SEJ33199.1"/>
    </source>
</evidence>
<reference evidence="1 2" key="1">
    <citation type="submission" date="2016-10" db="EMBL/GenBank/DDBJ databases">
        <authorList>
            <person name="de Groot N.N."/>
        </authorList>
    </citation>
    <scope>NUCLEOTIDE SEQUENCE [LARGE SCALE GENOMIC DNA]</scope>
    <source>
        <strain evidence="1 2">DSM 22187</strain>
    </source>
</reference>
<organism evidence="1 2">
    <name type="scientific">Halohasta litchfieldiae</name>
    <dbReference type="NCBI Taxonomy" id="1073996"/>
    <lineage>
        <taxon>Archaea</taxon>
        <taxon>Methanobacteriati</taxon>
        <taxon>Methanobacteriota</taxon>
        <taxon>Stenosarchaea group</taxon>
        <taxon>Halobacteria</taxon>
        <taxon>Halobacteriales</taxon>
        <taxon>Haloferacaceae</taxon>
        <taxon>Halohasta</taxon>
    </lineage>
</organism>
<protein>
    <recommendedName>
        <fullName evidence="3">EVE domain-containing protein</fullName>
    </recommendedName>
</protein>
<sequence>METVQFFGAPESRDDTFEKMTTGDLVLFHQDGEYVGTGWIGTTFEDEQQWASTTLWDSTSAPLIYTVDDFTPVAVPTSAVHRIFEYSDGYSPPNLMRVATNRVANSPKAIKHALEQYTAKHG</sequence>
<dbReference type="EMBL" id="FNYR01000049">
    <property type="protein sequence ID" value="SEJ33199.1"/>
    <property type="molecule type" value="Genomic_DNA"/>
</dbReference>